<protein>
    <recommendedName>
        <fullName evidence="9">Hydroxyacid dehydrogenase</fullName>
    </recommendedName>
</protein>
<evidence type="ECO:0000256" key="1">
    <source>
        <dbReference type="ARBA" id="ARBA00022857"/>
    </source>
</evidence>
<feature type="domain" description="D-isomer specific 2-hydroxyacid dehydrogenase catalytic" evidence="5">
    <location>
        <begin position="44"/>
        <end position="313"/>
    </location>
</feature>
<feature type="domain" description="D-isomer specific 2-hydroxyacid dehydrogenase NAD-binding" evidence="6">
    <location>
        <begin position="109"/>
        <end position="282"/>
    </location>
</feature>
<evidence type="ECO:0008006" key="9">
    <source>
        <dbReference type="Google" id="ProtNLM"/>
    </source>
</evidence>
<evidence type="ECO:0000313" key="8">
    <source>
        <dbReference type="Proteomes" id="UP000214603"/>
    </source>
</evidence>
<name>A0A225M6B2_9BURK</name>
<comment type="caution">
    <text evidence="7">The sequence shown here is derived from an EMBL/GenBank/DDBJ whole genome shotgun (WGS) entry which is preliminary data.</text>
</comment>
<dbReference type="Pfam" id="PF02826">
    <property type="entry name" value="2-Hacid_dh_C"/>
    <property type="match status" value="1"/>
</dbReference>
<dbReference type="Proteomes" id="UP000214603">
    <property type="component" value="Unassembled WGS sequence"/>
</dbReference>
<evidence type="ECO:0000256" key="2">
    <source>
        <dbReference type="ARBA" id="ARBA00023002"/>
    </source>
</evidence>
<keyword evidence="2 4" id="KW-0560">Oxidoreductase</keyword>
<proteinExistence type="inferred from homology"/>
<dbReference type="PANTHER" id="PTHR10996:SF178">
    <property type="entry name" value="2-HYDROXYACID DEHYDROGENASE YGL185C-RELATED"/>
    <property type="match status" value="1"/>
</dbReference>
<dbReference type="EMBL" id="NJIH01000015">
    <property type="protein sequence ID" value="OWT54499.1"/>
    <property type="molecule type" value="Genomic_DNA"/>
</dbReference>
<dbReference type="CDD" id="cd12156">
    <property type="entry name" value="HPPR"/>
    <property type="match status" value="1"/>
</dbReference>
<dbReference type="PROSITE" id="PS00065">
    <property type="entry name" value="D_2_HYDROXYACID_DH_1"/>
    <property type="match status" value="1"/>
</dbReference>
<dbReference type="InterPro" id="IPR029752">
    <property type="entry name" value="D-isomer_DH_CS1"/>
</dbReference>
<dbReference type="PANTHER" id="PTHR10996">
    <property type="entry name" value="2-HYDROXYACID DEHYDROGENASE-RELATED"/>
    <property type="match status" value="1"/>
</dbReference>
<sequence>MSRIRILQVCRIDRHVDEQLDQAYEVLRLWEQGDKPGYIEQHGKAVRGMVTTARDGVDVAWLEGLPDLQVVSSLGVGYDTIDVPALHARNIQFGNTPDVLNDCVADMALALLLASSRKLLPADRFVRDGSWGRRQSFPLAGSVAGKNLGIVGLGKIGQAVARRAEGFGMQIRYHNRSRNDQVAYGYEPTLVGLAEWADFLVLTCPGGAATHHMVSRDILEALGGDGTLVNVSRGSVVDERALLDALSHGKLGAAALDVFEDEPNAPAELFAMDNVVLCPHVGSATVETRRKMGQLVLDNLGHFFKHGRVLTPVDG</sequence>
<evidence type="ECO:0000256" key="4">
    <source>
        <dbReference type="RuleBase" id="RU003719"/>
    </source>
</evidence>
<gene>
    <name evidence="7" type="ORF">CEY11_22550</name>
</gene>
<dbReference type="RefSeq" id="WP_088605676.1">
    <property type="nucleotide sequence ID" value="NZ_NJIH01000015.1"/>
</dbReference>
<dbReference type="GO" id="GO:0051287">
    <property type="term" value="F:NAD binding"/>
    <property type="evidence" value="ECO:0007669"/>
    <property type="project" value="InterPro"/>
</dbReference>
<reference evidence="8" key="1">
    <citation type="submission" date="2017-06" db="EMBL/GenBank/DDBJ databases">
        <title>Herbaspirillum phytohormonus sp. nov., isolated from the root nodule of Robinia pseudoacacia in lead-zinc mine.</title>
        <authorList>
            <person name="Fan M."/>
            <person name="Lin Y."/>
        </authorList>
    </citation>
    <scope>NUCLEOTIDE SEQUENCE [LARGE SCALE GENOMIC DNA]</scope>
    <source>
        <strain evidence="8">SC-089</strain>
    </source>
</reference>
<dbReference type="Pfam" id="PF00389">
    <property type="entry name" value="2-Hacid_dh"/>
    <property type="match status" value="1"/>
</dbReference>
<dbReference type="OrthoDB" id="9805416at2"/>
<organism evidence="7 8">
    <name type="scientific">Candidimonas nitroreducens</name>
    <dbReference type="NCBI Taxonomy" id="683354"/>
    <lineage>
        <taxon>Bacteria</taxon>
        <taxon>Pseudomonadati</taxon>
        <taxon>Pseudomonadota</taxon>
        <taxon>Betaproteobacteria</taxon>
        <taxon>Burkholderiales</taxon>
        <taxon>Alcaligenaceae</taxon>
        <taxon>Candidimonas</taxon>
    </lineage>
</organism>
<evidence type="ECO:0000313" key="7">
    <source>
        <dbReference type="EMBL" id="OWT54499.1"/>
    </source>
</evidence>
<dbReference type="GO" id="GO:0016618">
    <property type="term" value="F:hydroxypyruvate reductase [NAD(P)H] activity"/>
    <property type="evidence" value="ECO:0007669"/>
    <property type="project" value="TreeGrafter"/>
</dbReference>
<dbReference type="InterPro" id="IPR006139">
    <property type="entry name" value="D-isomer_2_OHA_DH_cat_dom"/>
</dbReference>
<evidence type="ECO:0000259" key="6">
    <source>
        <dbReference type="Pfam" id="PF02826"/>
    </source>
</evidence>
<dbReference type="FunFam" id="3.40.50.720:FF:000213">
    <property type="entry name" value="Putative 2-hydroxyacid dehydrogenase"/>
    <property type="match status" value="1"/>
</dbReference>
<dbReference type="AlphaFoldDB" id="A0A225M6B2"/>
<dbReference type="InterPro" id="IPR050223">
    <property type="entry name" value="D-isomer_2-hydroxyacid_DH"/>
</dbReference>
<keyword evidence="3" id="KW-0520">NAD</keyword>
<keyword evidence="8" id="KW-1185">Reference proteome</keyword>
<keyword evidence="1" id="KW-0521">NADP</keyword>
<accession>A0A225M6B2</accession>
<dbReference type="SUPFAM" id="SSF52283">
    <property type="entry name" value="Formate/glycerate dehydrogenase catalytic domain-like"/>
    <property type="match status" value="1"/>
</dbReference>
<dbReference type="InterPro" id="IPR006140">
    <property type="entry name" value="D-isomer_DH_NAD-bd"/>
</dbReference>
<dbReference type="Gene3D" id="3.40.50.720">
    <property type="entry name" value="NAD(P)-binding Rossmann-like Domain"/>
    <property type="match status" value="2"/>
</dbReference>
<dbReference type="GO" id="GO:0030267">
    <property type="term" value="F:glyoxylate reductase (NADPH) activity"/>
    <property type="evidence" value="ECO:0007669"/>
    <property type="project" value="TreeGrafter"/>
</dbReference>
<evidence type="ECO:0000259" key="5">
    <source>
        <dbReference type="Pfam" id="PF00389"/>
    </source>
</evidence>
<dbReference type="GO" id="GO:0005829">
    <property type="term" value="C:cytosol"/>
    <property type="evidence" value="ECO:0007669"/>
    <property type="project" value="TreeGrafter"/>
</dbReference>
<dbReference type="SUPFAM" id="SSF51735">
    <property type="entry name" value="NAD(P)-binding Rossmann-fold domains"/>
    <property type="match status" value="1"/>
</dbReference>
<dbReference type="InterPro" id="IPR036291">
    <property type="entry name" value="NAD(P)-bd_dom_sf"/>
</dbReference>
<comment type="similarity">
    <text evidence="4">Belongs to the D-isomer specific 2-hydroxyacid dehydrogenase family.</text>
</comment>
<evidence type="ECO:0000256" key="3">
    <source>
        <dbReference type="ARBA" id="ARBA00023027"/>
    </source>
</evidence>